<dbReference type="InterPro" id="IPR032781">
    <property type="entry name" value="ABC_tran_Xtn"/>
</dbReference>
<keyword evidence="2" id="KW-0547">Nucleotide-binding</keyword>
<dbReference type="Gene3D" id="3.40.50.300">
    <property type="entry name" value="P-loop containing nucleotide triphosphate hydrolases"/>
    <property type="match status" value="2"/>
</dbReference>
<keyword evidence="3" id="KW-0067">ATP-binding</keyword>
<dbReference type="RefSeq" id="WP_096804839.1">
    <property type="nucleotide sequence ID" value="NZ_CP022196.1"/>
</dbReference>
<dbReference type="Proteomes" id="UP000217935">
    <property type="component" value="Chromosome"/>
</dbReference>
<keyword evidence="7" id="KW-1185">Reference proteome</keyword>
<dbReference type="CDD" id="cd03221">
    <property type="entry name" value="ABCF_EF-3"/>
    <property type="match status" value="2"/>
</dbReference>
<sequence>MLKIRDLTYSVEGRTLIEEASVTIPTGHKVGIVGRNGAGKTTLFRLIKGDLVLEGGAIEIPARARIGGVAQEVPGNEVSLLDTVLAEDKERAALMAESETATDPHRIAEIQTRLADIDAWSAEGRASSILKGLGFTDEEIAMPCSAFSGGWRMRVALAGVLFSQPDFLLLDEPTNYLDLEGALWLETYLAKYPHTVLLISHDRALLNRAVGAILHLEGKKLTLYTGGYDDFARTRSAQRAVQAAAAKKQEAHRAHLQSFVDRFKAKASKAKQAQSRVKMLEKMETITAPEDAARMVFSFPTPEELSPPILRIEGGSVGYDGKAILQRLDLRIDQDDRIALLGRNGEGKSTLSKLLSDRLPAMGGDITRHKKLRVGFFAQHQVDELHLDETPLQHLRRALPNLEPTKLRARLAGFGLGADQAETEVGRLSGGQKARLSLLLATLDAPHLLILDEPTNHLDIESREALVEALTEYTGAVVLVSHDMHLLSLVADRLWLVKDGRVTPYEEDLEAYRRFLVQGDEKPKEAKVKPAPKVKKATREELMALRSEVRKCEDRVEKLNDMSEKLQVKLANPDLYEDKQAAVVWQKKYAEVSEAMDRAEALWMAALEKLEAAGGKS</sequence>
<dbReference type="InterPro" id="IPR003439">
    <property type="entry name" value="ABC_transporter-like_ATP-bd"/>
</dbReference>
<dbReference type="PROSITE" id="PS00211">
    <property type="entry name" value="ABC_TRANSPORTER_1"/>
    <property type="match status" value="2"/>
</dbReference>
<gene>
    <name evidence="6" type="ORF">CEW89_02850</name>
</gene>
<feature type="coiled-coil region" evidence="4">
    <location>
        <begin position="535"/>
        <end position="569"/>
    </location>
</feature>
<dbReference type="EMBL" id="CP022196">
    <property type="protein sequence ID" value="ATG46597.1"/>
    <property type="molecule type" value="Genomic_DNA"/>
</dbReference>
<dbReference type="Pfam" id="PF12848">
    <property type="entry name" value="ABC_tran_Xtn"/>
    <property type="match status" value="1"/>
</dbReference>
<accession>A0A291G8W9</accession>
<evidence type="ECO:0000313" key="7">
    <source>
        <dbReference type="Proteomes" id="UP000217935"/>
    </source>
</evidence>
<dbReference type="GO" id="GO:0016887">
    <property type="term" value="F:ATP hydrolysis activity"/>
    <property type="evidence" value="ECO:0007669"/>
    <property type="project" value="InterPro"/>
</dbReference>
<feature type="domain" description="ABC transporter" evidence="5">
    <location>
        <begin position="310"/>
        <end position="524"/>
    </location>
</feature>
<dbReference type="PROSITE" id="PS50893">
    <property type="entry name" value="ABC_TRANSPORTER_2"/>
    <property type="match status" value="2"/>
</dbReference>
<dbReference type="OrthoDB" id="9808609at2"/>
<dbReference type="SMART" id="SM00382">
    <property type="entry name" value="AAA"/>
    <property type="match status" value="2"/>
</dbReference>
<dbReference type="InterPro" id="IPR017871">
    <property type="entry name" value="ABC_transporter-like_CS"/>
</dbReference>
<feature type="domain" description="ABC transporter" evidence="5">
    <location>
        <begin position="2"/>
        <end position="243"/>
    </location>
</feature>
<keyword evidence="1" id="KW-0677">Repeat</keyword>
<reference evidence="6 7" key="1">
    <citation type="submission" date="2017-06" db="EMBL/GenBank/DDBJ databases">
        <title>Celeribacter sp. TSPH2 complete genome sequence.</title>
        <authorList>
            <person name="Woo J.-H."/>
            <person name="Kim H.-S."/>
        </authorList>
    </citation>
    <scope>NUCLEOTIDE SEQUENCE [LARGE SCALE GENOMIC DNA]</scope>
    <source>
        <strain evidence="6 7">TSPH2</strain>
    </source>
</reference>
<proteinExistence type="predicted"/>
<evidence type="ECO:0000259" key="5">
    <source>
        <dbReference type="PROSITE" id="PS50893"/>
    </source>
</evidence>
<dbReference type="SUPFAM" id="SSF52540">
    <property type="entry name" value="P-loop containing nucleoside triphosphate hydrolases"/>
    <property type="match status" value="2"/>
</dbReference>
<evidence type="ECO:0000313" key="6">
    <source>
        <dbReference type="EMBL" id="ATG46597.1"/>
    </source>
</evidence>
<evidence type="ECO:0000256" key="1">
    <source>
        <dbReference type="ARBA" id="ARBA00022737"/>
    </source>
</evidence>
<keyword evidence="6" id="KW-0808">Transferase</keyword>
<organism evidence="6 7">
    <name type="scientific">Celeribacter ethanolicus</name>
    <dbReference type="NCBI Taxonomy" id="1758178"/>
    <lineage>
        <taxon>Bacteria</taxon>
        <taxon>Pseudomonadati</taxon>
        <taxon>Pseudomonadota</taxon>
        <taxon>Alphaproteobacteria</taxon>
        <taxon>Rhodobacterales</taxon>
        <taxon>Roseobacteraceae</taxon>
        <taxon>Celeribacter</taxon>
    </lineage>
</organism>
<evidence type="ECO:0000256" key="4">
    <source>
        <dbReference type="SAM" id="Coils"/>
    </source>
</evidence>
<name>A0A291G8W9_9RHOB</name>
<dbReference type="PANTHER" id="PTHR19211">
    <property type="entry name" value="ATP-BINDING TRANSPORT PROTEIN-RELATED"/>
    <property type="match status" value="1"/>
</dbReference>
<dbReference type="GO" id="GO:0005524">
    <property type="term" value="F:ATP binding"/>
    <property type="evidence" value="ECO:0007669"/>
    <property type="project" value="UniProtKB-KW"/>
</dbReference>
<dbReference type="FunFam" id="3.40.50.300:FF:000011">
    <property type="entry name" value="Putative ABC transporter ATP-binding component"/>
    <property type="match status" value="1"/>
</dbReference>
<dbReference type="KEGG" id="ceh:CEW89_02850"/>
<dbReference type="InterPro" id="IPR003593">
    <property type="entry name" value="AAA+_ATPase"/>
</dbReference>
<evidence type="ECO:0000256" key="3">
    <source>
        <dbReference type="ARBA" id="ARBA00022840"/>
    </source>
</evidence>
<dbReference type="Pfam" id="PF00005">
    <property type="entry name" value="ABC_tran"/>
    <property type="match status" value="2"/>
</dbReference>
<dbReference type="GO" id="GO:0016740">
    <property type="term" value="F:transferase activity"/>
    <property type="evidence" value="ECO:0007669"/>
    <property type="project" value="UniProtKB-KW"/>
</dbReference>
<dbReference type="PANTHER" id="PTHR19211:SF14">
    <property type="entry name" value="ATP-BINDING CASSETTE SUB-FAMILY F MEMBER 1"/>
    <property type="match status" value="1"/>
</dbReference>
<protein>
    <submittedName>
        <fullName evidence="6">Glycosyl transferase family 1</fullName>
    </submittedName>
</protein>
<dbReference type="STRING" id="1758178.GCA_001550095_01666"/>
<evidence type="ECO:0000256" key="2">
    <source>
        <dbReference type="ARBA" id="ARBA00022741"/>
    </source>
</evidence>
<dbReference type="InterPro" id="IPR050611">
    <property type="entry name" value="ABCF"/>
</dbReference>
<dbReference type="AlphaFoldDB" id="A0A291G8W9"/>
<keyword evidence="4" id="KW-0175">Coiled coil</keyword>
<dbReference type="InterPro" id="IPR027417">
    <property type="entry name" value="P-loop_NTPase"/>
</dbReference>